<comment type="subcellular location">
    <subcellularLocation>
        <location evidence="2">Mitochondrion matrix</location>
    </subcellularLocation>
</comment>
<gene>
    <name evidence="13" type="primary">BKDA1</name>
    <name evidence="13" type="ORF">TSPGSL018_19506</name>
</gene>
<feature type="domain" description="Dehydrogenase E1 component" evidence="12">
    <location>
        <begin position="107"/>
        <end position="403"/>
    </location>
</feature>
<accession>A0A061QVZ5</accession>
<dbReference type="Pfam" id="PF00676">
    <property type="entry name" value="E1_dh"/>
    <property type="match status" value="1"/>
</dbReference>
<reference evidence="13" key="1">
    <citation type="submission" date="2014-05" db="EMBL/GenBank/DDBJ databases">
        <title>The transcriptome of the halophilic microalga Tetraselmis sp. GSL018 isolated from the Great Salt Lake, Utah.</title>
        <authorList>
            <person name="Jinkerson R.E."/>
            <person name="D'Adamo S."/>
            <person name="Posewitz M.C."/>
        </authorList>
    </citation>
    <scope>NUCLEOTIDE SEQUENCE</scope>
    <source>
        <strain evidence="13">GSL018</strain>
    </source>
</reference>
<dbReference type="GO" id="GO:0005759">
    <property type="term" value="C:mitochondrial matrix"/>
    <property type="evidence" value="ECO:0007669"/>
    <property type="project" value="UniProtKB-SubCell"/>
</dbReference>
<dbReference type="InterPro" id="IPR050771">
    <property type="entry name" value="Alpha-ketoacid_DH_E1_comp"/>
</dbReference>
<evidence type="ECO:0000313" key="13">
    <source>
        <dbReference type="EMBL" id="JAC63898.1"/>
    </source>
</evidence>
<dbReference type="AlphaFoldDB" id="A0A061QVZ5"/>
<dbReference type="PANTHER" id="PTHR43380">
    <property type="entry name" value="2-OXOISOVALERATE DEHYDROGENASE SUBUNIT ALPHA, MITOCHONDRIAL"/>
    <property type="match status" value="1"/>
</dbReference>
<evidence type="ECO:0000256" key="6">
    <source>
        <dbReference type="ARBA" id="ARBA00022946"/>
    </source>
</evidence>
<keyword evidence="9" id="KW-0496">Mitochondrion</keyword>
<dbReference type="InterPro" id="IPR029061">
    <property type="entry name" value="THDP-binding"/>
</dbReference>
<dbReference type="GO" id="GO:0046872">
    <property type="term" value="F:metal ion binding"/>
    <property type="evidence" value="ECO:0007669"/>
    <property type="project" value="UniProtKB-KW"/>
</dbReference>
<evidence type="ECO:0000256" key="5">
    <source>
        <dbReference type="ARBA" id="ARBA00022723"/>
    </source>
</evidence>
<dbReference type="GO" id="GO:0009083">
    <property type="term" value="P:branched-chain amino acid catabolic process"/>
    <property type="evidence" value="ECO:0007669"/>
    <property type="project" value="TreeGrafter"/>
</dbReference>
<dbReference type="CDD" id="cd02000">
    <property type="entry name" value="TPP_E1_PDC_ADC_BCADC"/>
    <property type="match status" value="1"/>
</dbReference>
<keyword evidence="8" id="KW-0560">Oxidoreductase</keyword>
<dbReference type="EC" id="1.2.4.4" evidence="4"/>
<evidence type="ECO:0000256" key="2">
    <source>
        <dbReference type="ARBA" id="ARBA00004305"/>
    </source>
</evidence>
<dbReference type="GO" id="GO:0003863">
    <property type="term" value="F:branched-chain 2-oxo acid dehydrogenase activity"/>
    <property type="evidence" value="ECO:0007669"/>
    <property type="project" value="UniProtKB-EC"/>
</dbReference>
<evidence type="ECO:0000256" key="3">
    <source>
        <dbReference type="ARBA" id="ARBA00008646"/>
    </source>
</evidence>
<proteinExistence type="inferred from homology"/>
<name>A0A061QVZ5_9CHLO</name>
<keyword evidence="7" id="KW-0630">Potassium</keyword>
<comment type="similarity">
    <text evidence="3">Belongs to the BCKDHA family.</text>
</comment>
<protein>
    <recommendedName>
        <fullName evidence="4">3-methyl-2-oxobutanoate dehydrogenase (2-methylpropanoyl-transferring)</fullName>
        <ecNumber evidence="4">1.2.4.4</ecNumber>
    </recommendedName>
    <alternativeName>
        <fullName evidence="10">Branched-chain alpha-keto acid dehydrogenase E1 component alpha chain</fullName>
    </alternativeName>
</protein>
<evidence type="ECO:0000256" key="11">
    <source>
        <dbReference type="ARBA" id="ARBA00052792"/>
    </source>
</evidence>
<dbReference type="Gene3D" id="3.40.50.970">
    <property type="match status" value="1"/>
</dbReference>
<dbReference type="SUPFAM" id="SSF52518">
    <property type="entry name" value="Thiamin diphosphate-binding fold (THDP-binding)"/>
    <property type="match status" value="1"/>
</dbReference>
<sequence length="449" mass="49655">MRFLSSLSRLRLVLRTEQLSSVGNAHFGLEHRCFRAGYAEAEVAEEDTADFPGARVPTTSKLEFIGGAGKPPEPIQCYRLVRRNGEPIPGAEVPHPLSKELSTKMYETMVKLQVMDLIFYEAQRQGRFSFYMTSNGEEATVVGSAAALTDQDQIFAQYREQGALLWRGFTLQQMADQCFGNELDPGKGRQMPIHYGSQSLAFHTISSSLGTQLPHAVGTAYAMKLEGSDSLAATYFGDGAASEGDFHAALNFAATLEAPVLFICRNNGWAISTPVEEQYRGDGIAGRGPSYGVATVRVDGGDALAVYNAVRASRALAMERRQPVLIECLSYRSGHHSTSDDSSKYRASDEISSWKARDPVARFQSWMAHQGWWDEESEQQLRLAARREVLAALDAAESVPKPPLTEMFTDVYDSMPWNLCEQQEEVLEYVRQHPEELPAGMPFPDAAKC</sequence>
<evidence type="ECO:0000256" key="7">
    <source>
        <dbReference type="ARBA" id="ARBA00022958"/>
    </source>
</evidence>
<evidence type="ECO:0000256" key="4">
    <source>
        <dbReference type="ARBA" id="ARBA00012277"/>
    </source>
</evidence>
<dbReference type="EMBL" id="GBEZ01022965">
    <property type="protein sequence ID" value="JAC63898.1"/>
    <property type="molecule type" value="Transcribed_RNA"/>
</dbReference>
<keyword evidence="5" id="KW-0479">Metal-binding</keyword>
<organism evidence="13">
    <name type="scientific">Tetraselmis sp. GSL018</name>
    <dbReference type="NCBI Taxonomy" id="582737"/>
    <lineage>
        <taxon>Eukaryota</taxon>
        <taxon>Viridiplantae</taxon>
        <taxon>Chlorophyta</taxon>
        <taxon>core chlorophytes</taxon>
        <taxon>Chlorodendrophyceae</taxon>
        <taxon>Chlorodendrales</taxon>
        <taxon>Chlorodendraceae</taxon>
        <taxon>Tetraselmis</taxon>
    </lineage>
</organism>
<dbReference type="PANTHER" id="PTHR43380:SF1">
    <property type="entry name" value="2-OXOISOVALERATE DEHYDROGENASE SUBUNIT ALPHA, MITOCHONDRIAL"/>
    <property type="match status" value="1"/>
</dbReference>
<evidence type="ECO:0000256" key="9">
    <source>
        <dbReference type="ARBA" id="ARBA00023128"/>
    </source>
</evidence>
<evidence type="ECO:0000256" key="10">
    <source>
        <dbReference type="ARBA" id="ARBA00031050"/>
    </source>
</evidence>
<comment type="cofactor">
    <cofactor evidence="1">
        <name>thiamine diphosphate</name>
        <dbReference type="ChEBI" id="CHEBI:58937"/>
    </cofactor>
</comment>
<keyword evidence="6" id="KW-0809">Transit peptide</keyword>
<evidence type="ECO:0000256" key="8">
    <source>
        <dbReference type="ARBA" id="ARBA00023002"/>
    </source>
</evidence>
<dbReference type="InterPro" id="IPR001017">
    <property type="entry name" value="DH_E1"/>
</dbReference>
<comment type="catalytic activity">
    <reaction evidence="11">
        <text>N(6)-[(R)-lipoyl]-L-lysyl-[protein] + 3-methyl-2-oxobutanoate + H(+) = N(6)-[(R)-S(8)-2-methylpropanoyldihydrolipoyl]-L-lysyl-[protein] + CO2</text>
        <dbReference type="Rhea" id="RHEA:13457"/>
        <dbReference type="Rhea" id="RHEA-COMP:10474"/>
        <dbReference type="Rhea" id="RHEA-COMP:10497"/>
        <dbReference type="ChEBI" id="CHEBI:11851"/>
        <dbReference type="ChEBI" id="CHEBI:15378"/>
        <dbReference type="ChEBI" id="CHEBI:16526"/>
        <dbReference type="ChEBI" id="CHEBI:83099"/>
        <dbReference type="ChEBI" id="CHEBI:83142"/>
        <dbReference type="EC" id="1.2.4.4"/>
    </reaction>
</comment>
<evidence type="ECO:0000256" key="1">
    <source>
        <dbReference type="ARBA" id="ARBA00001964"/>
    </source>
</evidence>
<evidence type="ECO:0000259" key="12">
    <source>
        <dbReference type="Pfam" id="PF00676"/>
    </source>
</evidence>
<dbReference type="FunFam" id="3.40.50.970:FF:000015">
    <property type="entry name" value="2-oxoisovalerate dehydrogenase subunit alpha"/>
    <property type="match status" value="1"/>
</dbReference>